<keyword evidence="2" id="KW-0560">Oxidoreductase</keyword>
<organism evidence="4 5">
    <name type="scientific">Mya arenaria</name>
    <name type="common">Soft-shell clam</name>
    <dbReference type="NCBI Taxonomy" id="6604"/>
    <lineage>
        <taxon>Eukaryota</taxon>
        <taxon>Metazoa</taxon>
        <taxon>Spiralia</taxon>
        <taxon>Lophotrochozoa</taxon>
        <taxon>Mollusca</taxon>
        <taxon>Bivalvia</taxon>
        <taxon>Autobranchia</taxon>
        <taxon>Heteroconchia</taxon>
        <taxon>Euheterodonta</taxon>
        <taxon>Imparidentia</taxon>
        <taxon>Neoheterodontei</taxon>
        <taxon>Myida</taxon>
        <taxon>Myoidea</taxon>
        <taxon>Myidae</taxon>
        <taxon>Mya</taxon>
    </lineage>
</organism>
<evidence type="ECO:0000256" key="1">
    <source>
        <dbReference type="ARBA" id="ARBA00001954"/>
    </source>
</evidence>
<dbReference type="EMBL" id="CP111015">
    <property type="protein sequence ID" value="WAR02971.1"/>
    <property type="molecule type" value="Genomic_DNA"/>
</dbReference>
<accession>A0ABY7E375</accession>
<dbReference type="InterPro" id="IPR005123">
    <property type="entry name" value="Oxoglu/Fe-dep_dioxygenase_dom"/>
</dbReference>
<evidence type="ECO:0000256" key="2">
    <source>
        <dbReference type="RuleBase" id="RU003682"/>
    </source>
</evidence>
<reference evidence="4" key="1">
    <citation type="submission" date="2022-11" db="EMBL/GenBank/DDBJ databases">
        <title>Centuries of genome instability and evolution in soft-shell clam transmissible cancer (bioRxiv).</title>
        <authorList>
            <person name="Hart S.F.M."/>
            <person name="Yonemitsu M.A."/>
            <person name="Giersch R.M."/>
            <person name="Beal B.F."/>
            <person name="Arriagada G."/>
            <person name="Davis B.W."/>
            <person name="Ostrander E.A."/>
            <person name="Goff S.P."/>
            <person name="Metzger M.J."/>
        </authorList>
    </citation>
    <scope>NUCLEOTIDE SEQUENCE</scope>
    <source>
        <strain evidence="4">MELC-2E11</strain>
        <tissue evidence="4">Siphon/mantle</tissue>
    </source>
</reference>
<protein>
    <submittedName>
        <fullName evidence="4">ALKB4-like protein</fullName>
    </submittedName>
</protein>
<dbReference type="Gene3D" id="2.60.120.590">
    <property type="entry name" value="Alpha-ketoglutarate-dependent dioxygenase AlkB-like"/>
    <property type="match status" value="1"/>
</dbReference>
<evidence type="ECO:0000259" key="3">
    <source>
        <dbReference type="PROSITE" id="PS51471"/>
    </source>
</evidence>
<dbReference type="PROSITE" id="PS51471">
    <property type="entry name" value="FE2OG_OXY"/>
    <property type="match status" value="1"/>
</dbReference>
<dbReference type="InterPro" id="IPR037151">
    <property type="entry name" value="AlkB-like_sf"/>
</dbReference>
<gene>
    <name evidence="4" type="ORF">MAR_009529</name>
</gene>
<keyword evidence="5" id="KW-1185">Reference proteome</keyword>
<feature type="domain" description="Fe2OG dioxygenase" evidence="3">
    <location>
        <begin position="142"/>
        <end position="237"/>
    </location>
</feature>
<evidence type="ECO:0000313" key="4">
    <source>
        <dbReference type="EMBL" id="WAR02971.1"/>
    </source>
</evidence>
<comment type="similarity">
    <text evidence="2">Belongs to the iron/ascorbate-dependent oxidoreductase family.</text>
</comment>
<dbReference type="SUPFAM" id="SSF51197">
    <property type="entry name" value="Clavaminate synthase-like"/>
    <property type="match status" value="1"/>
</dbReference>
<comment type="cofactor">
    <cofactor evidence="1">
        <name>Fe(2+)</name>
        <dbReference type="ChEBI" id="CHEBI:29033"/>
    </cofactor>
</comment>
<evidence type="ECO:0000313" key="5">
    <source>
        <dbReference type="Proteomes" id="UP001164746"/>
    </source>
</evidence>
<sequence>MEMSCACKGIRTCPVCEAAGKQPKLFVKDTEVRTFDYCDRCMKAWERGSSVHPNHMGPGLAFPGIFIQPNFVSKAEEAAFVDKIDKTAFVESQSGRRKQDFGPKVNFKKRKVRSACFSGLPDFSKPIYERMKKLEVLSDFIPVEQCHLEYTPERGSSIDPHFDDFWLWGERLVTVNLLSDTILYFICDEHPGIEVHVPMARRSLIVVYGEARTKWKHAIHRSDISDRRLAITLRELSSEFSDGGARSEEGQALLDIALTFRGYAVQ</sequence>
<dbReference type="PANTHER" id="PTHR12463:SF0">
    <property type="entry name" value="ALPHA-KETOGLUTARATE-DEPENDENT DIOXYGENASE ALKB HOMOLOG 4"/>
    <property type="match status" value="1"/>
</dbReference>
<proteinExistence type="inferred from homology"/>
<keyword evidence="2" id="KW-0408">Iron</keyword>
<name>A0ABY7E375_MYAAR</name>
<keyword evidence="2" id="KW-0479">Metal-binding</keyword>
<dbReference type="PANTHER" id="PTHR12463">
    <property type="entry name" value="OXYGENASE-RELATED"/>
    <property type="match status" value="1"/>
</dbReference>
<dbReference type="Proteomes" id="UP001164746">
    <property type="component" value="Chromosome 4"/>
</dbReference>
<dbReference type="InterPro" id="IPR032857">
    <property type="entry name" value="ALKBH4"/>
</dbReference>